<evidence type="ECO:0000313" key="1">
    <source>
        <dbReference type="EMBL" id="CAG8802788.1"/>
    </source>
</evidence>
<organism evidence="1 2">
    <name type="scientific">Gigaspora margarita</name>
    <dbReference type="NCBI Taxonomy" id="4874"/>
    <lineage>
        <taxon>Eukaryota</taxon>
        <taxon>Fungi</taxon>
        <taxon>Fungi incertae sedis</taxon>
        <taxon>Mucoromycota</taxon>
        <taxon>Glomeromycotina</taxon>
        <taxon>Glomeromycetes</taxon>
        <taxon>Diversisporales</taxon>
        <taxon>Gigasporaceae</taxon>
        <taxon>Gigaspora</taxon>
    </lineage>
</organism>
<proteinExistence type="predicted"/>
<accession>A0ABN7VWP7</accession>
<reference evidence="1 2" key="1">
    <citation type="submission" date="2021-06" db="EMBL/GenBank/DDBJ databases">
        <authorList>
            <person name="Kallberg Y."/>
            <person name="Tangrot J."/>
            <person name="Rosling A."/>
        </authorList>
    </citation>
    <scope>NUCLEOTIDE SEQUENCE [LARGE SCALE GENOMIC DNA]</scope>
    <source>
        <strain evidence="1 2">120-4 pot B 10/14</strain>
    </source>
</reference>
<evidence type="ECO:0000313" key="2">
    <source>
        <dbReference type="Proteomes" id="UP000789901"/>
    </source>
</evidence>
<gene>
    <name evidence="1" type="ORF">GMARGA_LOCUS23492</name>
</gene>
<comment type="caution">
    <text evidence="1">The sequence shown here is derived from an EMBL/GenBank/DDBJ whole genome shotgun (WGS) entry which is preliminary data.</text>
</comment>
<sequence>VKHEPLNIHLSDANVADDVLKKDVGSLFSVLRAIILEGIQEPKTKRRRIAHKV</sequence>
<keyword evidence="2" id="KW-1185">Reference proteome</keyword>
<name>A0ABN7VWP7_GIGMA</name>
<dbReference type="Proteomes" id="UP000789901">
    <property type="component" value="Unassembled WGS sequence"/>
</dbReference>
<dbReference type="EMBL" id="CAJVQB010023835">
    <property type="protein sequence ID" value="CAG8802788.1"/>
    <property type="molecule type" value="Genomic_DNA"/>
</dbReference>
<feature type="non-terminal residue" evidence="1">
    <location>
        <position position="1"/>
    </location>
</feature>
<protein>
    <submittedName>
        <fullName evidence="1">45457_t:CDS:1</fullName>
    </submittedName>
</protein>